<dbReference type="PROSITE" id="PS50885">
    <property type="entry name" value="HAMP"/>
    <property type="match status" value="1"/>
</dbReference>
<dbReference type="AlphaFoldDB" id="A0A4V2UYV6"/>
<evidence type="ECO:0000256" key="6">
    <source>
        <dbReference type="ARBA" id="ARBA00022692"/>
    </source>
</evidence>
<dbReference type="Pfam" id="PF00672">
    <property type="entry name" value="HAMP"/>
    <property type="match status" value="1"/>
</dbReference>
<keyword evidence="7 12" id="KW-1133">Transmembrane helix</keyword>
<evidence type="ECO:0000256" key="12">
    <source>
        <dbReference type="SAM" id="Phobius"/>
    </source>
</evidence>
<dbReference type="GO" id="GO:0007165">
    <property type="term" value="P:signal transduction"/>
    <property type="evidence" value="ECO:0007669"/>
    <property type="project" value="UniProtKB-KW"/>
</dbReference>
<keyword evidence="8 12" id="KW-0472">Membrane</keyword>
<dbReference type="SMART" id="SM00304">
    <property type="entry name" value="HAMP"/>
    <property type="match status" value="1"/>
</dbReference>
<dbReference type="Proteomes" id="UP000295525">
    <property type="component" value="Unassembled WGS sequence"/>
</dbReference>
<dbReference type="Gene3D" id="1.10.287.950">
    <property type="entry name" value="Methyl-accepting chemotaxis protein"/>
    <property type="match status" value="1"/>
</dbReference>
<dbReference type="InterPro" id="IPR004089">
    <property type="entry name" value="MCPsignal_dom"/>
</dbReference>
<evidence type="ECO:0000313" key="15">
    <source>
        <dbReference type="EMBL" id="TCT08888.1"/>
    </source>
</evidence>
<feature type="domain" description="Methyl-accepting transducer" evidence="13">
    <location>
        <begin position="297"/>
        <end position="526"/>
    </location>
</feature>
<feature type="domain" description="HAMP" evidence="14">
    <location>
        <begin position="240"/>
        <end position="292"/>
    </location>
</feature>
<reference evidence="15 16" key="1">
    <citation type="submission" date="2019-03" db="EMBL/GenBank/DDBJ databases">
        <title>Genomic Encyclopedia of Type Strains, Phase IV (KMG-IV): sequencing the most valuable type-strain genomes for metagenomic binning, comparative biology and taxonomic classification.</title>
        <authorList>
            <person name="Goeker M."/>
        </authorList>
    </citation>
    <scope>NUCLEOTIDE SEQUENCE [LARGE SCALE GENOMIC DNA]</scope>
    <source>
        <strain evidence="15 16">DSM 24591</strain>
    </source>
</reference>
<dbReference type="PANTHER" id="PTHR43531">
    <property type="entry name" value="PROTEIN ICFG"/>
    <property type="match status" value="1"/>
</dbReference>
<proteinExistence type="inferred from homology"/>
<dbReference type="InterPro" id="IPR035440">
    <property type="entry name" value="4HB_MCP_dom_sf"/>
</dbReference>
<dbReference type="SUPFAM" id="SSF47170">
    <property type="entry name" value="Aspartate receptor, ligand-binding domain"/>
    <property type="match status" value="1"/>
</dbReference>
<dbReference type="InterPro" id="IPR004090">
    <property type="entry name" value="Chemotax_Me-accpt_rcpt"/>
</dbReference>
<evidence type="ECO:0000256" key="10">
    <source>
        <dbReference type="ARBA" id="ARBA00029447"/>
    </source>
</evidence>
<dbReference type="EMBL" id="SMAJ01000004">
    <property type="protein sequence ID" value="TCT08888.1"/>
    <property type="molecule type" value="Genomic_DNA"/>
</dbReference>
<evidence type="ECO:0000256" key="11">
    <source>
        <dbReference type="PROSITE-ProRule" id="PRU00284"/>
    </source>
</evidence>
<dbReference type="InterPro" id="IPR051310">
    <property type="entry name" value="MCP_chemotaxis"/>
</dbReference>
<keyword evidence="6 12" id="KW-0812">Transmembrane</keyword>
<evidence type="ECO:0000256" key="7">
    <source>
        <dbReference type="ARBA" id="ARBA00022989"/>
    </source>
</evidence>
<dbReference type="InterPro" id="IPR003122">
    <property type="entry name" value="Tar_rcpt_lig-bd"/>
</dbReference>
<evidence type="ECO:0000256" key="4">
    <source>
        <dbReference type="ARBA" id="ARBA00022500"/>
    </source>
</evidence>
<evidence type="ECO:0000256" key="9">
    <source>
        <dbReference type="ARBA" id="ARBA00023224"/>
    </source>
</evidence>
<organism evidence="15 16">
    <name type="scientific">Paralcaligenes ureilyticus</name>
    <dbReference type="NCBI Taxonomy" id="627131"/>
    <lineage>
        <taxon>Bacteria</taxon>
        <taxon>Pseudomonadati</taxon>
        <taxon>Pseudomonadota</taxon>
        <taxon>Betaproteobacteria</taxon>
        <taxon>Burkholderiales</taxon>
        <taxon>Alcaligenaceae</taxon>
        <taxon>Paralcaligenes</taxon>
    </lineage>
</organism>
<dbReference type="SMART" id="SM00283">
    <property type="entry name" value="MA"/>
    <property type="match status" value="1"/>
</dbReference>
<dbReference type="SUPFAM" id="SSF58104">
    <property type="entry name" value="Methyl-accepting chemotaxis protein (MCP) signaling domain"/>
    <property type="match status" value="1"/>
</dbReference>
<dbReference type="GO" id="GO:0006935">
    <property type="term" value="P:chemotaxis"/>
    <property type="evidence" value="ECO:0007669"/>
    <property type="project" value="UniProtKB-KW"/>
</dbReference>
<comment type="subcellular location">
    <subcellularLocation>
        <location evidence="1">Cell inner membrane</location>
        <topology evidence="1">Multi-pass membrane protein</topology>
    </subcellularLocation>
</comment>
<feature type="transmembrane region" description="Helical" evidence="12">
    <location>
        <begin position="216"/>
        <end position="238"/>
    </location>
</feature>
<keyword evidence="16" id="KW-1185">Reference proteome</keyword>
<dbReference type="PRINTS" id="PR00260">
    <property type="entry name" value="CHEMTRNSDUCR"/>
</dbReference>
<dbReference type="GO" id="GO:0005886">
    <property type="term" value="C:plasma membrane"/>
    <property type="evidence" value="ECO:0007669"/>
    <property type="project" value="UniProtKB-SubCell"/>
</dbReference>
<evidence type="ECO:0000313" key="16">
    <source>
        <dbReference type="Proteomes" id="UP000295525"/>
    </source>
</evidence>
<dbReference type="Pfam" id="PF02203">
    <property type="entry name" value="TarH"/>
    <property type="match status" value="1"/>
</dbReference>
<evidence type="ECO:0000256" key="5">
    <source>
        <dbReference type="ARBA" id="ARBA00022519"/>
    </source>
</evidence>
<evidence type="ECO:0000256" key="1">
    <source>
        <dbReference type="ARBA" id="ARBA00004429"/>
    </source>
</evidence>
<dbReference type="PANTHER" id="PTHR43531:SF14">
    <property type="entry name" value="METHYL-ACCEPTING CHEMOTAXIS PROTEIN I-RELATED"/>
    <property type="match status" value="1"/>
</dbReference>
<accession>A0A4V2UYV6</accession>
<dbReference type="FunFam" id="1.10.287.950:FF:000001">
    <property type="entry name" value="Methyl-accepting chemotaxis sensory transducer"/>
    <property type="match status" value="1"/>
</dbReference>
<sequence length="601" mass="64112">MKKIGFLSKIKIRTSLILVLAFFLIALLLGAAVGLWSIYTDNQVLQRLSQNQSADLTLNQAVVQYKNAQVALGRAYASYIANGDASKYVADKAAGGDRAQYASVLGLDTKGHMDDAKQAIRTSTESFQSYMKMIQAGRASVHDKLANAYDTLMKQGVAPLVEDLEAGKPAAFVDHLSKVTRPAENAFSQALGFVHGREWSSMSQIRENQATYYQRLMLGVGISMAMCLLMAVVAYLFLGRVVLRPLHTARSHFARIAKGDLTDRIEVWSKNEIGLLFEELRRMQQSLVHTVSTVREGVSEITLGSREIFTGNTDLSSRTEQQAASLQETAASMEELSSTVKQNTDNAMQADQLAKKASEVAQRGGAAVTGVEGSMEKISASANKISEIVSVIDGIAFQTNILALNAAVEAARAGEQGRGFAVVAAEVRSLAQRSAQAAKEVKVLIEESMTCVKAGSDQVYQARAIMQEVVESVAGVTTIMNEIASASREQSEGIGQVNQAVSQMDAVTQQNAALVQEAAAASGSLRDQAARLHEAVEIFKLNAAPVLEGDGPGVRAEVPAQAAVPALELAQVAPPAPRQKAAALRPALAAAGAAGDEWTEF</sequence>
<keyword evidence="2" id="KW-1003">Cell membrane</keyword>
<evidence type="ECO:0000259" key="14">
    <source>
        <dbReference type="PROSITE" id="PS50885"/>
    </source>
</evidence>
<evidence type="ECO:0000259" key="13">
    <source>
        <dbReference type="PROSITE" id="PS50111"/>
    </source>
</evidence>
<dbReference type="Pfam" id="PF00015">
    <property type="entry name" value="MCPsignal"/>
    <property type="match status" value="1"/>
</dbReference>
<dbReference type="CDD" id="cd11386">
    <property type="entry name" value="MCP_signal"/>
    <property type="match status" value="1"/>
</dbReference>
<protein>
    <submittedName>
        <fullName evidence="15">Methyl-accepting chemotaxis sensory transducer with TarH sensor</fullName>
    </submittedName>
</protein>
<dbReference type="OrthoDB" id="9806477at2"/>
<evidence type="ECO:0000256" key="3">
    <source>
        <dbReference type="ARBA" id="ARBA00022481"/>
    </source>
</evidence>
<gene>
    <name evidence="15" type="ORF">EDC26_10446</name>
</gene>
<keyword evidence="9 11" id="KW-0807">Transducer</keyword>
<dbReference type="InterPro" id="IPR003660">
    <property type="entry name" value="HAMP_dom"/>
</dbReference>
<keyword evidence="5" id="KW-0997">Cell inner membrane</keyword>
<keyword evidence="3" id="KW-0488">Methylation</keyword>
<comment type="caution">
    <text evidence="15">The sequence shown here is derived from an EMBL/GenBank/DDBJ whole genome shotgun (WGS) entry which is preliminary data.</text>
</comment>
<dbReference type="CDD" id="cd06225">
    <property type="entry name" value="HAMP"/>
    <property type="match status" value="1"/>
</dbReference>
<evidence type="ECO:0000256" key="8">
    <source>
        <dbReference type="ARBA" id="ARBA00023136"/>
    </source>
</evidence>
<comment type="similarity">
    <text evidence="10">Belongs to the methyl-accepting chemotaxis (MCP) protein family.</text>
</comment>
<evidence type="ECO:0000256" key="2">
    <source>
        <dbReference type="ARBA" id="ARBA00022475"/>
    </source>
</evidence>
<keyword evidence="4" id="KW-0145">Chemotaxis</keyword>
<name>A0A4V2UYV6_9BURK</name>
<dbReference type="GO" id="GO:0004888">
    <property type="term" value="F:transmembrane signaling receptor activity"/>
    <property type="evidence" value="ECO:0007669"/>
    <property type="project" value="InterPro"/>
</dbReference>
<dbReference type="RefSeq" id="WP_132580914.1">
    <property type="nucleotide sequence ID" value="NZ_SMAJ01000004.1"/>
</dbReference>
<dbReference type="PROSITE" id="PS50111">
    <property type="entry name" value="CHEMOTAXIS_TRANSDUC_2"/>
    <property type="match status" value="1"/>
</dbReference>